<name>A0A1I4S8F7_9BACT</name>
<dbReference type="InterPro" id="IPR019734">
    <property type="entry name" value="TPR_rpt"/>
</dbReference>
<proteinExistence type="predicted"/>
<dbReference type="AlphaFoldDB" id="A0A1I4S8F7"/>
<dbReference type="RefSeq" id="WP_093393692.1">
    <property type="nucleotide sequence ID" value="NZ_FOUU01000002.1"/>
</dbReference>
<keyword evidence="1" id="KW-1133">Transmembrane helix</keyword>
<evidence type="ECO:0008006" key="4">
    <source>
        <dbReference type="Google" id="ProtNLM"/>
    </source>
</evidence>
<dbReference type="EMBL" id="FOUU01000002">
    <property type="protein sequence ID" value="SFM60785.1"/>
    <property type="molecule type" value="Genomic_DNA"/>
</dbReference>
<keyword evidence="1" id="KW-0812">Transmembrane</keyword>
<accession>A0A1I4S8F7</accession>
<keyword evidence="3" id="KW-1185">Reference proteome</keyword>
<dbReference type="Gene3D" id="1.25.40.10">
    <property type="entry name" value="Tetratricopeptide repeat domain"/>
    <property type="match status" value="2"/>
</dbReference>
<feature type="transmembrane region" description="Helical" evidence="1">
    <location>
        <begin position="26"/>
        <end position="46"/>
    </location>
</feature>
<gene>
    <name evidence="2" type="ORF">SAMN05660836_00822</name>
</gene>
<dbReference type="SMART" id="SM00028">
    <property type="entry name" value="TPR"/>
    <property type="match status" value="5"/>
</dbReference>
<dbReference type="InterPro" id="IPR011990">
    <property type="entry name" value="TPR-like_helical_dom_sf"/>
</dbReference>
<dbReference type="SUPFAM" id="SSF48452">
    <property type="entry name" value="TPR-like"/>
    <property type="match status" value="1"/>
</dbReference>
<dbReference type="Proteomes" id="UP000199611">
    <property type="component" value="Unassembled WGS sequence"/>
</dbReference>
<evidence type="ECO:0000313" key="2">
    <source>
        <dbReference type="EMBL" id="SFM60785.1"/>
    </source>
</evidence>
<organism evidence="2 3">
    <name type="scientific">Thermodesulforhabdus norvegica</name>
    <dbReference type="NCBI Taxonomy" id="39841"/>
    <lineage>
        <taxon>Bacteria</taxon>
        <taxon>Pseudomonadati</taxon>
        <taxon>Thermodesulfobacteriota</taxon>
        <taxon>Syntrophobacteria</taxon>
        <taxon>Syntrophobacterales</taxon>
        <taxon>Thermodesulforhabdaceae</taxon>
        <taxon>Thermodesulforhabdus</taxon>
    </lineage>
</organism>
<reference evidence="2 3" key="1">
    <citation type="submission" date="2016-10" db="EMBL/GenBank/DDBJ databases">
        <authorList>
            <person name="de Groot N.N."/>
        </authorList>
    </citation>
    <scope>NUCLEOTIDE SEQUENCE [LARGE SCALE GENOMIC DNA]</scope>
    <source>
        <strain evidence="2 3">DSM 9990</strain>
    </source>
</reference>
<dbReference type="STRING" id="39841.SAMN05660836_00822"/>
<sequence>MRDEINDMQEQEVQEKRKFRLKRRHVIALSICLIIGCLTITNLALIKSSRERMQDYANLIEGLKNLGDRALKKGNYILAYRYYARILELSERTAKSPETDKIVKEVKQRVTTDKVLVNASKGLVYTGGTWVPREEFLRIYRELRDLKSEIRTLLRQAVLASMEGRQKDSVKYYEEALKKIDKYPDYLRDDFNRDEIEKAYEKALVYMHKEEAEISFGKGSYALAAYHFEKALKGAYKVNIDEGLRTNLLEMTITALTKKASEEAKQNQYEEAQNSIDEIDRLIKAYTNPESADRAKFVGLLISAWKNLLNEMIESLEKKAQSMISLGDYERALQILRLTLDNIQDSEYSNHPEIRKISEQLLKRMMFIQAARIESIKNFAHELALQGQYDEAKKILTDDALKLCNEPPLKGTEYALELRQSIAKEIEFVTSRKQKDFRDRKALIASVEEKIRKASVLENRGSWTEAILLYDDALEDLKESRFSEIPEIKKVITDLEARKDLTLKNFTIATVKALYKQAYENLKSSNLPDAMDACSSILRLTATNPWNNETLKSYREKATRLKEFLSTIDLIFSRAVHKEAEKFFSRMYGPKVAISIDNVSVEFVKPEGSQKESCLPLEIGGLTAAYVSLSDRTGFFPLTCTVNLTECNDGSQIEYRGVRCREHRVKSAYYGPEPISFGTEITGKEEK</sequence>
<evidence type="ECO:0000256" key="1">
    <source>
        <dbReference type="SAM" id="Phobius"/>
    </source>
</evidence>
<evidence type="ECO:0000313" key="3">
    <source>
        <dbReference type="Proteomes" id="UP000199611"/>
    </source>
</evidence>
<keyword evidence="1" id="KW-0472">Membrane</keyword>
<protein>
    <recommendedName>
        <fullName evidence="4">Tetratricopeptide repeat protein</fullName>
    </recommendedName>
</protein>